<organism evidence="6 7">
    <name type="scientific">Brevibacterium casei CIP 102111</name>
    <dbReference type="NCBI Taxonomy" id="1255625"/>
    <lineage>
        <taxon>Bacteria</taxon>
        <taxon>Bacillati</taxon>
        <taxon>Actinomycetota</taxon>
        <taxon>Actinomycetes</taxon>
        <taxon>Micrococcales</taxon>
        <taxon>Brevibacteriaceae</taxon>
        <taxon>Brevibacterium</taxon>
    </lineage>
</organism>
<dbReference type="GO" id="GO:0003989">
    <property type="term" value="F:acetyl-CoA carboxylase activity"/>
    <property type="evidence" value="ECO:0007669"/>
    <property type="project" value="UniProtKB-EC"/>
</dbReference>
<dbReference type="Gene3D" id="3.90.79.10">
    <property type="entry name" value="Nucleoside Triphosphate Pyrophosphohydrolase"/>
    <property type="match status" value="1"/>
</dbReference>
<keyword evidence="3 4" id="KW-0378">Hydrolase</keyword>
<dbReference type="InterPro" id="IPR015797">
    <property type="entry name" value="NUDIX_hydrolase-like_dom_sf"/>
</dbReference>
<keyword evidence="6" id="KW-0436">Ligase</keyword>
<dbReference type="PROSITE" id="PS00893">
    <property type="entry name" value="NUDIX_BOX"/>
    <property type="match status" value="1"/>
</dbReference>
<evidence type="ECO:0000259" key="5">
    <source>
        <dbReference type="PROSITE" id="PS51462"/>
    </source>
</evidence>
<gene>
    <name evidence="6" type="ORF">BC102111_02058</name>
</gene>
<dbReference type="PANTHER" id="PTHR43046">
    <property type="entry name" value="GDP-MANNOSE MANNOSYL HYDROLASE"/>
    <property type="match status" value="1"/>
</dbReference>
<comment type="similarity">
    <text evidence="2 4">Belongs to the Nudix hydrolase family.</text>
</comment>
<evidence type="ECO:0000313" key="7">
    <source>
        <dbReference type="Proteomes" id="UP000234333"/>
    </source>
</evidence>
<comment type="cofactor">
    <cofactor evidence="1">
        <name>Mg(2+)</name>
        <dbReference type="ChEBI" id="CHEBI:18420"/>
    </cofactor>
</comment>
<dbReference type="Proteomes" id="UP000234333">
    <property type="component" value="Unassembled WGS sequence"/>
</dbReference>
<dbReference type="InterPro" id="IPR020084">
    <property type="entry name" value="NUDIX_hydrolase_CS"/>
</dbReference>
<dbReference type="EC" id="6.4.1.2" evidence="6"/>
<dbReference type="PRINTS" id="PR00502">
    <property type="entry name" value="NUDIXFAMILY"/>
</dbReference>
<feature type="domain" description="Nudix hydrolase" evidence="5">
    <location>
        <begin position="2"/>
        <end position="128"/>
    </location>
</feature>
<dbReference type="Pfam" id="PF00293">
    <property type="entry name" value="NUDIX"/>
    <property type="match status" value="1"/>
</dbReference>
<accession>A0A2H1JB61</accession>
<dbReference type="InterPro" id="IPR000086">
    <property type="entry name" value="NUDIX_hydrolase_dom"/>
</dbReference>
<dbReference type="EMBL" id="FXZC01000004">
    <property type="protein sequence ID" value="SMX84720.1"/>
    <property type="molecule type" value="Genomic_DNA"/>
</dbReference>
<dbReference type="GO" id="GO:0016787">
    <property type="term" value="F:hydrolase activity"/>
    <property type="evidence" value="ECO:0007669"/>
    <property type="project" value="UniProtKB-KW"/>
</dbReference>
<dbReference type="RefSeq" id="WP_101624263.1">
    <property type="nucleotide sequence ID" value="NZ_FXZC01000004.1"/>
</dbReference>
<evidence type="ECO:0000256" key="4">
    <source>
        <dbReference type="RuleBase" id="RU003476"/>
    </source>
</evidence>
<sequence>MTTIRAASVVIVDDRSRVLLVQRGRNPDKGRWSVPGGKCEPGESFAEAAAREAYEETGLRVEIGRELWSLTIPIGDGVEYDVHDFAATVTGGELSAGDDAAEARWFAEAELDALDLTHDLAGYLRRAEVFGPGTAAR</sequence>
<dbReference type="PANTHER" id="PTHR43046:SF2">
    <property type="entry name" value="8-OXO-DGTP DIPHOSPHATASE-RELATED"/>
    <property type="match status" value="1"/>
</dbReference>
<dbReference type="GeneID" id="99774670"/>
<reference evidence="6 7" key="1">
    <citation type="submission" date="2017-03" db="EMBL/GenBank/DDBJ databases">
        <authorList>
            <person name="Afonso C.L."/>
            <person name="Miller P.J."/>
            <person name="Scott M.A."/>
            <person name="Spackman E."/>
            <person name="Goraichik I."/>
            <person name="Dimitrov K.M."/>
            <person name="Suarez D.L."/>
            <person name="Swayne D.E."/>
        </authorList>
    </citation>
    <scope>NUCLEOTIDE SEQUENCE [LARGE SCALE GENOMIC DNA]</scope>
    <source>
        <strain evidence="6 7">CIP 102111</strain>
    </source>
</reference>
<evidence type="ECO:0000256" key="2">
    <source>
        <dbReference type="ARBA" id="ARBA00005582"/>
    </source>
</evidence>
<dbReference type="AlphaFoldDB" id="A0A2H1JB61"/>
<dbReference type="InterPro" id="IPR020476">
    <property type="entry name" value="Nudix_hydrolase"/>
</dbReference>
<evidence type="ECO:0000256" key="3">
    <source>
        <dbReference type="ARBA" id="ARBA00022801"/>
    </source>
</evidence>
<name>A0A2H1JB61_9MICO</name>
<protein>
    <submittedName>
        <fullName evidence="6">ADP-ribose pyrophosphatase YjhB, NUDIX family</fullName>
        <ecNumber evidence="6">6.4.1.2</ecNumber>
    </submittedName>
</protein>
<evidence type="ECO:0000313" key="6">
    <source>
        <dbReference type="EMBL" id="SMX84720.1"/>
    </source>
</evidence>
<proteinExistence type="inferred from homology"/>
<dbReference type="PROSITE" id="PS51462">
    <property type="entry name" value="NUDIX"/>
    <property type="match status" value="1"/>
</dbReference>
<dbReference type="SUPFAM" id="SSF55811">
    <property type="entry name" value="Nudix"/>
    <property type="match status" value="1"/>
</dbReference>
<evidence type="ECO:0000256" key="1">
    <source>
        <dbReference type="ARBA" id="ARBA00001946"/>
    </source>
</evidence>